<sequence>MDRIFKFLSSWSSTISTSKAVQMSKSNGNRSNAIKHSTNEVERSMHAKPLIKSKLPECVYVNVYSLNEINNMIQHTGMGVYHSGVEVFGHEWAYGGHSESTTGIYQMKAPGDVTSLSTTDGSFVFVQSISIGITKYDLNQIINLLIKMGTKWQGNQYHLLYKNCNNFSDDLCHVLTGHHIPVWINRLAAVANMFPQIIELIPIEFLTPKELERDVEIQHKNNDIKSVWKTKRKMVKEPNRKLDVKFSKSINHSQKSLDSLKKLYSNTMQTKKYKNAYIIEDSISNDIESIDRRRSFAKSHLSEMLSLSKSANKSTQSKTKMFIVANANESK</sequence>
<comment type="caution">
    <text evidence="6">The sequence shown here is derived from an EMBL/GenBank/DDBJ whole genome shotgun (WGS) entry which is preliminary data.</text>
</comment>
<dbReference type="PANTHER" id="PTHR12378">
    <property type="entry name" value="DESUMOYLATING ISOPEPTIDASE"/>
    <property type="match status" value="1"/>
</dbReference>
<evidence type="ECO:0000259" key="5">
    <source>
        <dbReference type="PROSITE" id="PS51858"/>
    </source>
</evidence>
<feature type="region of interest" description="Disordered" evidence="4">
    <location>
        <begin position="22"/>
        <end position="41"/>
    </location>
</feature>
<dbReference type="GO" id="GO:0006508">
    <property type="term" value="P:proteolysis"/>
    <property type="evidence" value="ECO:0007669"/>
    <property type="project" value="UniProtKB-KW"/>
</dbReference>
<evidence type="ECO:0000256" key="4">
    <source>
        <dbReference type="SAM" id="MobiDB-lite"/>
    </source>
</evidence>
<reference evidence="6" key="1">
    <citation type="submission" date="2022-12" db="EMBL/GenBank/DDBJ databases">
        <title>Genome assemblies of Blomia tropicalis.</title>
        <authorList>
            <person name="Cui Y."/>
        </authorList>
    </citation>
    <scope>NUCLEOTIDE SEQUENCE</scope>
    <source>
        <tissue evidence="6">Adult mites</tissue>
    </source>
</reference>
<comment type="similarity">
    <text evidence="1">Belongs to the DeSI family.</text>
</comment>
<dbReference type="InterPro" id="IPR042266">
    <property type="entry name" value="PPPDE_sf"/>
</dbReference>
<feature type="compositionally biased region" description="Polar residues" evidence="4">
    <location>
        <begin position="22"/>
        <end position="36"/>
    </location>
</feature>
<organism evidence="6 7">
    <name type="scientific">Blomia tropicalis</name>
    <name type="common">Mite</name>
    <dbReference type="NCBI Taxonomy" id="40697"/>
    <lineage>
        <taxon>Eukaryota</taxon>
        <taxon>Metazoa</taxon>
        <taxon>Ecdysozoa</taxon>
        <taxon>Arthropoda</taxon>
        <taxon>Chelicerata</taxon>
        <taxon>Arachnida</taxon>
        <taxon>Acari</taxon>
        <taxon>Acariformes</taxon>
        <taxon>Sarcoptiformes</taxon>
        <taxon>Astigmata</taxon>
        <taxon>Glycyphagoidea</taxon>
        <taxon>Echimyopodidae</taxon>
        <taxon>Blomia</taxon>
    </lineage>
</organism>
<evidence type="ECO:0000256" key="3">
    <source>
        <dbReference type="ARBA" id="ARBA00022801"/>
    </source>
</evidence>
<dbReference type="GO" id="GO:0016579">
    <property type="term" value="P:protein deubiquitination"/>
    <property type="evidence" value="ECO:0007669"/>
    <property type="project" value="TreeGrafter"/>
</dbReference>
<dbReference type="EMBL" id="JAPWDV010000002">
    <property type="protein sequence ID" value="KAJ6220073.1"/>
    <property type="molecule type" value="Genomic_DNA"/>
</dbReference>
<dbReference type="GO" id="GO:0101005">
    <property type="term" value="F:deubiquitinase activity"/>
    <property type="evidence" value="ECO:0007669"/>
    <property type="project" value="TreeGrafter"/>
</dbReference>
<dbReference type="Gene3D" id="3.90.1720.30">
    <property type="entry name" value="PPPDE domains"/>
    <property type="match status" value="1"/>
</dbReference>
<keyword evidence="7" id="KW-1185">Reference proteome</keyword>
<dbReference type="PANTHER" id="PTHR12378:SF80">
    <property type="entry name" value="IP06716P-RELATED"/>
    <property type="match status" value="1"/>
</dbReference>
<evidence type="ECO:0000313" key="7">
    <source>
        <dbReference type="Proteomes" id="UP001142055"/>
    </source>
</evidence>
<evidence type="ECO:0000256" key="2">
    <source>
        <dbReference type="ARBA" id="ARBA00022670"/>
    </source>
</evidence>
<dbReference type="AlphaFoldDB" id="A0A9Q0RL91"/>
<evidence type="ECO:0000313" key="6">
    <source>
        <dbReference type="EMBL" id="KAJ6220073.1"/>
    </source>
</evidence>
<dbReference type="Proteomes" id="UP001142055">
    <property type="component" value="Chromosome 2"/>
</dbReference>
<feature type="domain" description="PPPDE" evidence="5">
    <location>
        <begin position="57"/>
        <end position="198"/>
    </location>
</feature>
<dbReference type="InterPro" id="IPR008580">
    <property type="entry name" value="PPPDE_dom"/>
</dbReference>
<name>A0A9Q0RL91_BLOTA</name>
<dbReference type="Pfam" id="PF05903">
    <property type="entry name" value="Peptidase_C97"/>
    <property type="match status" value="1"/>
</dbReference>
<proteinExistence type="inferred from homology"/>
<gene>
    <name evidence="6" type="ORF">RDWZM_005885</name>
</gene>
<evidence type="ECO:0000256" key="1">
    <source>
        <dbReference type="ARBA" id="ARBA00008140"/>
    </source>
</evidence>
<dbReference type="SMART" id="SM01179">
    <property type="entry name" value="DUF862"/>
    <property type="match status" value="1"/>
</dbReference>
<accession>A0A9Q0RL91</accession>
<keyword evidence="2" id="KW-0645">Protease</keyword>
<protein>
    <recommendedName>
        <fullName evidence="5">PPPDE domain-containing protein</fullName>
    </recommendedName>
</protein>
<keyword evidence="3" id="KW-0378">Hydrolase</keyword>
<dbReference type="PROSITE" id="PS51858">
    <property type="entry name" value="PPPDE"/>
    <property type="match status" value="1"/>
</dbReference>